<gene>
    <name evidence="3" type="ORF">C9J18_21390</name>
    <name evidence="2" type="ORF">CTM96_21465</name>
</gene>
<dbReference type="EMBL" id="PYMP01000038">
    <property type="protein sequence ID" value="PSU45912.1"/>
    <property type="molecule type" value="Genomic_DNA"/>
</dbReference>
<keyword evidence="1" id="KW-0812">Transmembrane</keyword>
<evidence type="ECO:0000313" key="2">
    <source>
        <dbReference type="EMBL" id="PSU19263.1"/>
    </source>
</evidence>
<organism evidence="3 5">
    <name type="scientific">Photobacterium phosphoreum</name>
    <dbReference type="NCBI Taxonomy" id="659"/>
    <lineage>
        <taxon>Bacteria</taxon>
        <taxon>Pseudomonadati</taxon>
        <taxon>Pseudomonadota</taxon>
        <taxon>Gammaproteobacteria</taxon>
        <taxon>Vibrionales</taxon>
        <taxon>Vibrionaceae</taxon>
        <taxon>Photobacterium</taxon>
    </lineage>
</organism>
<dbReference type="EMBL" id="PYMO01000043">
    <property type="protein sequence ID" value="PSU19263.1"/>
    <property type="molecule type" value="Genomic_DNA"/>
</dbReference>
<keyword evidence="4" id="KW-1185">Reference proteome</keyword>
<keyword evidence="1" id="KW-1133">Transmembrane helix</keyword>
<name>A0A2T3JAS4_PHOPO</name>
<keyword evidence="1" id="KW-0472">Membrane</keyword>
<evidence type="ECO:0000313" key="4">
    <source>
        <dbReference type="Proteomes" id="UP000241405"/>
    </source>
</evidence>
<feature type="transmembrane region" description="Helical" evidence="1">
    <location>
        <begin position="38"/>
        <end position="58"/>
    </location>
</feature>
<evidence type="ECO:0000256" key="1">
    <source>
        <dbReference type="SAM" id="Phobius"/>
    </source>
</evidence>
<reference evidence="4 5" key="1">
    <citation type="submission" date="2018-03" db="EMBL/GenBank/DDBJ databases">
        <title>Whole genome sequencing of Histamine producing bacteria.</title>
        <authorList>
            <person name="Butler K."/>
        </authorList>
    </citation>
    <scope>NUCLEOTIDE SEQUENCE [LARGE SCALE GENOMIC DNA]</scope>
    <source>
        <strain evidence="3 5">FS-6.1</strain>
        <strain evidence="2 4">FS-6.2</strain>
    </source>
</reference>
<dbReference type="Proteomes" id="UP000241618">
    <property type="component" value="Unassembled WGS sequence"/>
</dbReference>
<sequence length="85" mass="9928">MIEKYIPIENITKYKTDTIIGLLIIFKCNLNFKSGESLFLNGVIFITLINIAHIYIIFLNSKIFILYESLIILDIVIFDNFRPVK</sequence>
<dbReference type="AlphaFoldDB" id="A0A2T3JAS4"/>
<protein>
    <submittedName>
        <fullName evidence="3">Uncharacterized protein</fullName>
    </submittedName>
</protein>
<comment type="caution">
    <text evidence="3">The sequence shown here is derived from an EMBL/GenBank/DDBJ whole genome shotgun (WGS) entry which is preliminary data.</text>
</comment>
<evidence type="ECO:0000313" key="3">
    <source>
        <dbReference type="EMBL" id="PSU45912.1"/>
    </source>
</evidence>
<proteinExistence type="predicted"/>
<evidence type="ECO:0000313" key="5">
    <source>
        <dbReference type="Proteomes" id="UP000241618"/>
    </source>
</evidence>
<dbReference type="Proteomes" id="UP000241405">
    <property type="component" value="Unassembled WGS sequence"/>
</dbReference>
<accession>A0A2T3JAS4</accession>